<dbReference type="AlphaFoldDB" id="A0A4Y2PIK4"/>
<accession>A0A4Y2PIK4</accession>
<keyword evidence="2" id="KW-1185">Reference proteome</keyword>
<name>A0A4Y2PIK4_ARAVE</name>
<reference evidence="1 2" key="1">
    <citation type="journal article" date="2019" name="Sci. Rep.">
        <title>Orb-weaving spider Araneus ventricosus genome elucidates the spidroin gene catalogue.</title>
        <authorList>
            <person name="Kono N."/>
            <person name="Nakamura H."/>
            <person name="Ohtoshi R."/>
            <person name="Moran D.A.P."/>
            <person name="Shinohara A."/>
            <person name="Yoshida Y."/>
            <person name="Fujiwara M."/>
            <person name="Mori M."/>
            <person name="Tomita M."/>
            <person name="Arakawa K."/>
        </authorList>
    </citation>
    <scope>NUCLEOTIDE SEQUENCE [LARGE SCALE GENOMIC DNA]</scope>
</reference>
<dbReference type="Proteomes" id="UP000499080">
    <property type="component" value="Unassembled WGS sequence"/>
</dbReference>
<organism evidence="1 2">
    <name type="scientific">Araneus ventricosus</name>
    <name type="common">Orbweaver spider</name>
    <name type="synonym">Epeira ventricosa</name>
    <dbReference type="NCBI Taxonomy" id="182803"/>
    <lineage>
        <taxon>Eukaryota</taxon>
        <taxon>Metazoa</taxon>
        <taxon>Ecdysozoa</taxon>
        <taxon>Arthropoda</taxon>
        <taxon>Chelicerata</taxon>
        <taxon>Arachnida</taxon>
        <taxon>Araneae</taxon>
        <taxon>Araneomorphae</taxon>
        <taxon>Entelegynae</taxon>
        <taxon>Araneoidea</taxon>
        <taxon>Araneidae</taxon>
        <taxon>Araneus</taxon>
    </lineage>
</organism>
<evidence type="ECO:0000313" key="2">
    <source>
        <dbReference type="Proteomes" id="UP000499080"/>
    </source>
</evidence>
<protein>
    <submittedName>
        <fullName evidence="1">Uncharacterized protein</fullName>
    </submittedName>
</protein>
<dbReference type="EMBL" id="BGPR01011409">
    <property type="protein sequence ID" value="GBN51164.1"/>
    <property type="molecule type" value="Genomic_DNA"/>
</dbReference>
<proteinExistence type="predicted"/>
<sequence length="138" mass="16122">MLYPVFFHDVLGCIGHNGPATSTIILRLPDPLTLSIRERPERLFKLETTAVRSVQISLRNFQFFRNQRVKTSSRRADGGSSSGLGKMIVVQLPLLLRIWLTFSLRRPYFVPLRIANSSPPRMERREYLFWLRNDDFNE</sequence>
<gene>
    <name evidence="1" type="ORF">AVEN_145545_1</name>
</gene>
<evidence type="ECO:0000313" key="1">
    <source>
        <dbReference type="EMBL" id="GBN51164.1"/>
    </source>
</evidence>
<comment type="caution">
    <text evidence="1">The sequence shown here is derived from an EMBL/GenBank/DDBJ whole genome shotgun (WGS) entry which is preliminary data.</text>
</comment>